<dbReference type="InterPro" id="IPR000847">
    <property type="entry name" value="LysR_HTH_N"/>
</dbReference>
<dbReference type="Proteomes" id="UP000653358">
    <property type="component" value="Unassembled WGS sequence"/>
</dbReference>
<reference evidence="6 7" key="1">
    <citation type="journal article" date="2020" name="mSystems">
        <title>Defining Genomic and Predicted Metabolic Features of the Acetobacterium Genus.</title>
        <authorList>
            <person name="Ross D.E."/>
            <person name="Marshall C.W."/>
            <person name="Gulliver D."/>
            <person name="May H.D."/>
            <person name="Norman R.S."/>
        </authorList>
    </citation>
    <scope>NUCLEOTIDE SEQUENCE [LARGE SCALE GENOMIC DNA]</scope>
    <source>
        <strain evidence="6 7">DSM 9173</strain>
    </source>
</reference>
<name>A0ABR6WN93_9FIRM</name>
<comment type="similarity">
    <text evidence="1">Belongs to the LysR transcriptional regulatory family.</text>
</comment>
<dbReference type="SUPFAM" id="SSF46785">
    <property type="entry name" value="Winged helix' DNA-binding domain"/>
    <property type="match status" value="1"/>
</dbReference>
<dbReference type="InterPro" id="IPR036388">
    <property type="entry name" value="WH-like_DNA-bd_sf"/>
</dbReference>
<evidence type="ECO:0000259" key="5">
    <source>
        <dbReference type="PROSITE" id="PS50931"/>
    </source>
</evidence>
<comment type="caution">
    <text evidence="6">The sequence shown here is derived from an EMBL/GenBank/DDBJ whole genome shotgun (WGS) entry which is preliminary data.</text>
</comment>
<dbReference type="EMBL" id="WJBB01000017">
    <property type="protein sequence ID" value="MBC3797930.1"/>
    <property type="molecule type" value="Genomic_DNA"/>
</dbReference>
<dbReference type="Pfam" id="PF00126">
    <property type="entry name" value="HTH_1"/>
    <property type="match status" value="1"/>
</dbReference>
<dbReference type="Gene3D" id="1.10.10.10">
    <property type="entry name" value="Winged helix-like DNA-binding domain superfamily/Winged helix DNA-binding domain"/>
    <property type="match status" value="1"/>
</dbReference>
<keyword evidence="4" id="KW-0804">Transcription</keyword>
<keyword evidence="2" id="KW-0805">Transcription regulation</keyword>
<evidence type="ECO:0000313" key="7">
    <source>
        <dbReference type="Proteomes" id="UP000653358"/>
    </source>
</evidence>
<evidence type="ECO:0000313" key="6">
    <source>
        <dbReference type="EMBL" id="MBC3797930.1"/>
    </source>
</evidence>
<evidence type="ECO:0000256" key="1">
    <source>
        <dbReference type="ARBA" id="ARBA00009437"/>
    </source>
</evidence>
<keyword evidence="7" id="KW-1185">Reference proteome</keyword>
<keyword evidence="3" id="KW-0238">DNA-binding</keyword>
<dbReference type="PANTHER" id="PTHR30126">
    <property type="entry name" value="HTH-TYPE TRANSCRIPTIONAL REGULATOR"/>
    <property type="match status" value="1"/>
</dbReference>
<dbReference type="RefSeq" id="WP_148605771.1">
    <property type="nucleotide sequence ID" value="NZ_RXYB01000025.1"/>
</dbReference>
<dbReference type="PROSITE" id="PS50931">
    <property type="entry name" value="HTH_LYSR"/>
    <property type="match status" value="1"/>
</dbReference>
<dbReference type="Gene3D" id="3.40.190.290">
    <property type="match status" value="1"/>
</dbReference>
<evidence type="ECO:0000256" key="2">
    <source>
        <dbReference type="ARBA" id="ARBA00023015"/>
    </source>
</evidence>
<sequence>MESNDLRIFRAVALEGSITKAAQMLGYVQSNVTARIKQLEAELKTQLFYRKHGMILTPTGEKLLPYAVQILHLLDEAHKALNDSDKPTGRLAIGANHTVSSLQLPQILSEYHKAYPDVDLSLTTSSTDELIYKILHFQLDGAFVKSSSFIDDNIVEELVYEENLVLISSPETDDIRTACSKPFLMNTIGCPNRVNLEQWLNAEGINNIRYMEFNNLDFIIEGVMADLGVSFVPQSAIQRYETKGLLKSFSIPPQYSTSKTFFIRHQDTLMTSALAKFIETIESKTPYHQIAH</sequence>
<organism evidence="6 7">
    <name type="scientific">Acetobacterium tundrae</name>
    <dbReference type="NCBI Taxonomy" id="132932"/>
    <lineage>
        <taxon>Bacteria</taxon>
        <taxon>Bacillati</taxon>
        <taxon>Bacillota</taxon>
        <taxon>Clostridia</taxon>
        <taxon>Eubacteriales</taxon>
        <taxon>Eubacteriaceae</taxon>
        <taxon>Acetobacterium</taxon>
    </lineage>
</organism>
<feature type="domain" description="HTH lysR-type" evidence="5">
    <location>
        <begin position="1"/>
        <end position="57"/>
    </location>
</feature>
<dbReference type="PANTHER" id="PTHR30126:SF40">
    <property type="entry name" value="HTH-TYPE TRANSCRIPTIONAL REGULATOR GLTR"/>
    <property type="match status" value="1"/>
</dbReference>
<accession>A0ABR6WN93</accession>
<proteinExistence type="inferred from homology"/>
<evidence type="ECO:0000256" key="3">
    <source>
        <dbReference type="ARBA" id="ARBA00023125"/>
    </source>
</evidence>
<dbReference type="Pfam" id="PF03466">
    <property type="entry name" value="LysR_substrate"/>
    <property type="match status" value="1"/>
</dbReference>
<dbReference type="InterPro" id="IPR036390">
    <property type="entry name" value="WH_DNA-bd_sf"/>
</dbReference>
<dbReference type="InterPro" id="IPR005119">
    <property type="entry name" value="LysR_subst-bd"/>
</dbReference>
<dbReference type="SUPFAM" id="SSF53850">
    <property type="entry name" value="Periplasmic binding protein-like II"/>
    <property type="match status" value="1"/>
</dbReference>
<gene>
    <name evidence="6" type="ORF">GH807_12835</name>
</gene>
<protein>
    <submittedName>
        <fullName evidence="6">LysR family transcriptional regulator</fullName>
    </submittedName>
</protein>
<evidence type="ECO:0000256" key="4">
    <source>
        <dbReference type="ARBA" id="ARBA00023163"/>
    </source>
</evidence>